<sequence>MTYSINKLFIDGHWVSSDNDEGLQVINPANGEAFATAPMASARDAVKAVEAARRAFDNGIWPRLSPKERGDYLRRLGEVIERRRSELVDLVVIESGFPRAMVDRVHVQSPIDVLSDIADRILPAFSFMDPVNPNFGTSLTGQPQVNQGVVVREPVGVASLIIPYNAPIAAAIHKLSWALAAGCTIIIKPSPYTPLSVLILGELVEEVGFPPGVINIITGDLDASIELTTNPGVDIISFTGSDAVGALVMAQAAPTLKKVVLELGGKSANIIFEDADLDRAALEVMSNMVVNCGQGCLLLNRTLAHVSIHDELIARVVTLLSSVKIGDPNDSTTLIGPLISEKERSRIEGMIRSGEEEGATIAFGGKRPTDLIDGYYLEPTLFVNVNNSMSIAQKEFFGPVGVIIPFKDEEDAIRIANDSPYGLNAGIFTTDTVKAFNVAKQIRCGNVNINSSWGINADAPFGGYKRSGMGREGGGYGISEFLEYKFISWPTGKI</sequence>
<feature type="domain" description="Aldehyde dehydrogenase" evidence="5">
    <location>
        <begin position="14"/>
        <end position="487"/>
    </location>
</feature>
<dbReference type="EMBL" id="JBHLVF010000040">
    <property type="protein sequence ID" value="MFC0394149.1"/>
    <property type="molecule type" value="Genomic_DNA"/>
</dbReference>
<comment type="similarity">
    <text evidence="1 4">Belongs to the aldehyde dehydrogenase family.</text>
</comment>
<dbReference type="InterPro" id="IPR016162">
    <property type="entry name" value="Ald_DH_N"/>
</dbReference>
<dbReference type="Gene3D" id="3.40.605.10">
    <property type="entry name" value="Aldehyde Dehydrogenase, Chain A, domain 1"/>
    <property type="match status" value="1"/>
</dbReference>
<organism evidence="6 7">
    <name type="scientific">Paenibacillus mendelii</name>
    <dbReference type="NCBI Taxonomy" id="206163"/>
    <lineage>
        <taxon>Bacteria</taxon>
        <taxon>Bacillati</taxon>
        <taxon>Bacillota</taxon>
        <taxon>Bacilli</taxon>
        <taxon>Bacillales</taxon>
        <taxon>Paenibacillaceae</taxon>
        <taxon>Paenibacillus</taxon>
    </lineage>
</organism>
<evidence type="ECO:0000313" key="6">
    <source>
        <dbReference type="EMBL" id="MFC0394149.1"/>
    </source>
</evidence>
<evidence type="ECO:0000256" key="2">
    <source>
        <dbReference type="ARBA" id="ARBA00023002"/>
    </source>
</evidence>
<keyword evidence="7" id="KW-1185">Reference proteome</keyword>
<dbReference type="PANTHER" id="PTHR42804">
    <property type="entry name" value="ALDEHYDE DEHYDROGENASE"/>
    <property type="match status" value="1"/>
</dbReference>
<dbReference type="Gene3D" id="3.40.309.10">
    <property type="entry name" value="Aldehyde Dehydrogenase, Chain A, domain 2"/>
    <property type="match status" value="1"/>
</dbReference>
<dbReference type="PANTHER" id="PTHR42804:SF1">
    <property type="entry name" value="ALDEHYDE DEHYDROGENASE-RELATED"/>
    <property type="match status" value="1"/>
</dbReference>
<dbReference type="InterPro" id="IPR029510">
    <property type="entry name" value="Ald_DH_CS_GLU"/>
</dbReference>
<feature type="active site" evidence="3">
    <location>
        <position position="262"/>
    </location>
</feature>
<name>A0ABV6JDZ5_9BACL</name>
<proteinExistence type="inferred from homology"/>
<dbReference type="SUPFAM" id="SSF53720">
    <property type="entry name" value="ALDH-like"/>
    <property type="match status" value="1"/>
</dbReference>
<evidence type="ECO:0000256" key="3">
    <source>
        <dbReference type="PROSITE-ProRule" id="PRU10007"/>
    </source>
</evidence>
<gene>
    <name evidence="6" type="ORF">ACFFJ8_22615</name>
</gene>
<dbReference type="RefSeq" id="WP_204822262.1">
    <property type="nucleotide sequence ID" value="NZ_JANHOF010000021.1"/>
</dbReference>
<dbReference type="PROSITE" id="PS00687">
    <property type="entry name" value="ALDEHYDE_DEHYDR_GLU"/>
    <property type="match status" value="1"/>
</dbReference>
<dbReference type="Pfam" id="PF00171">
    <property type="entry name" value="Aldedh"/>
    <property type="match status" value="1"/>
</dbReference>
<evidence type="ECO:0000256" key="4">
    <source>
        <dbReference type="RuleBase" id="RU003345"/>
    </source>
</evidence>
<evidence type="ECO:0000313" key="7">
    <source>
        <dbReference type="Proteomes" id="UP001589818"/>
    </source>
</evidence>
<dbReference type="Proteomes" id="UP001589818">
    <property type="component" value="Unassembled WGS sequence"/>
</dbReference>
<protein>
    <submittedName>
        <fullName evidence="6">Aldehyde dehydrogenase family protein</fullName>
    </submittedName>
</protein>
<dbReference type="InterPro" id="IPR015590">
    <property type="entry name" value="Aldehyde_DH_dom"/>
</dbReference>
<dbReference type="CDD" id="cd07089">
    <property type="entry name" value="ALDH_CddD-AldA-like"/>
    <property type="match status" value="1"/>
</dbReference>
<keyword evidence="2 4" id="KW-0560">Oxidoreductase</keyword>
<dbReference type="InterPro" id="IPR016163">
    <property type="entry name" value="Ald_DH_C"/>
</dbReference>
<accession>A0ABV6JDZ5</accession>
<comment type="caution">
    <text evidence="6">The sequence shown here is derived from an EMBL/GenBank/DDBJ whole genome shotgun (WGS) entry which is preliminary data.</text>
</comment>
<evidence type="ECO:0000256" key="1">
    <source>
        <dbReference type="ARBA" id="ARBA00009986"/>
    </source>
</evidence>
<evidence type="ECO:0000259" key="5">
    <source>
        <dbReference type="Pfam" id="PF00171"/>
    </source>
</evidence>
<dbReference type="InterPro" id="IPR016161">
    <property type="entry name" value="Ald_DH/histidinol_DH"/>
</dbReference>
<reference evidence="6 7" key="1">
    <citation type="submission" date="2024-09" db="EMBL/GenBank/DDBJ databases">
        <authorList>
            <person name="Sun Q."/>
            <person name="Mori K."/>
        </authorList>
    </citation>
    <scope>NUCLEOTIDE SEQUENCE [LARGE SCALE GENOMIC DNA]</scope>
    <source>
        <strain evidence="6 7">CCM 4839</strain>
    </source>
</reference>